<comment type="similarity">
    <text evidence="4 15">Belongs to the cytochrome P450 family.</text>
</comment>
<feature type="binding site" description="axial binding residue" evidence="14">
    <location>
        <position position="447"/>
    </location>
    <ligand>
        <name>heme</name>
        <dbReference type="ChEBI" id="CHEBI:30413"/>
    </ligand>
    <ligandPart>
        <name>Fe</name>
        <dbReference type="ChEBI" id="CHEBI:18248"/>
    </ligandPart>
</feature>
<organism evidence="16 17">
    <name type="scientific">Hebeloma cylindrosporum</name>
    <dbReference type="NCBI Taxonomy" id="76867"/>
    <lineage>
        <taxon>Eukaryota</taxon>
        <taxon>Fungi</taxon>
        <taxon>Dikarya</taxon>
        <taxon>Basidiomycota</taxon>
        <taxon>Agaricomycotina</taxon>
        <taxon>Agaricomycetes</taxon>
        <taxon>Agaricomycetidae</taxon>
        <taxon>Agaricales</taxon>
        <taxon>Agaricineae</taxon>
        <taxon>Hymenogastraceae</taxon>
        <taxon>Hebeloma</taxon>
    </lineage>
</organism>
<comment type="cofactor">
    <cofactor evidence="1 14">
        <name>heme</name>
        <dbReference type="ChEBI" id="CHEBI:30413"/>
    </cofactor>
</comment>
<evidence type="ECO:0000256" key="1">
    <source>
        <dbReference type="ARBA" id="ARBA00001971"/>
    </source>
</evidence>
<dbReference type="Gene3D" id="1.10.630.10">
    <property type="entry name" value="Cytochrome P450"/>
    <property type="match status" value="1"/>
</dbReference>
<dbReference type="InterPro" id="IPR050364">
    <property type="entry name" value="Cytochrome_P450_fung"/>
</dbReference>
<dbReference type="OrthoDB" id="2789670at2759"/>
<evidence type="ECO:0000256" key="4">
    <source>
        <dbReference type="ARBA" id="ARBA00010617"/>
    </source>
</evidence>
<dbReference type="InterPro" id="IPR001128">
    <property type="entry name" value="Cyt_P450"/>
</dbReference>
<accession>A0A0C2XDU1</accession>
<dbReference type="GO" id="GO:0020037">
    <property type="term" value="F:heme binding"/>
    <property type="evidence" value="ECO:0007669"/>
    <property type="project" value="InterPro"/>
</dbReference>
<keyword evidence="12" id="KW-0472">Membrane</keyword>
<dbReference type="CDD" id="cd11065">
    <property type="entry name" value="CYP64-like"/>
    <property type="match status" value="1"/>
</dbReference>
<dbReference type="GO" id="GO:0004497">
    <property type="term" value="F:monooxygenase activity"/>
    <property type="evidence" value="ECO:0007669"/>
    <property type="project" value="UniProtKB-KW"/>
</dbReference>
<evidence type="ECO:0000256" key="13">
    <source>
        <dbReference type="ARBA" id="ARBA00023180"/>
    </source>
</evidence>
<name>A0A0C2XDU1_HEBCY</name>
<evidence type="ECO:0000256" key="9">
    <source>
        <dbReference type="ARBA" id="ARBA00023002"/>
    </source>
</evidence>
<dbReference type="GO" id="GO:0005506">
    <property type="term" value="F:iron ion binding"/>
    <property type="evidence" value="ECO:0007669"/>
    <property type="project" value="InterPro"/>
</dbReference>
<proteinExistence type="inferred from homology"/>
<dbReference type="PANTHER" id="PTHR46300">
    <property type="entry name" value="P450, PUTATIVE (EUROFUNG)-RELATED-RELATED"/>
    <property type="match status" value="1"/>
</dbReference>
<dbReference type="InterPro" id="IPR002401">
    <property type="entry name" value="Cyt_P450_E_grp-I"/>
</dbReference>
<comment type="pathway">
    <text evidence="3">Secondary metabolite biosynthesis.</text>
</comment>
<evidence type="ECO:0000256" key="3">
    <source>
        <dbReference type="ARBA" id="ARBA00005179"/>
    </source>
</evidence>
<evidence type="ECO:0000256" key="14">
    <source>
        <dbReference type="PIRSR" id="PIRSR602401-1"/>
    </source>
</evidence>
<evidence type="ECO:0000256" key="6">
    <source>
        <dbReference type="ARBA" id="ARBA00022692"/>
    </source>
</evidence>
<evidence type="ECO:0000313" key="16">
    <source>
        <dbReference type="EMBL" id="KIM36078.1"/>
    </source>
</evidence>
<dbReference type="PROSITE" id="PS00086">
    <property type="entry name" value="CYTOCHROME_P450"/>
    <property type="match status" value="1"/>
</dbReference>
<evidence type="ECO:0000256" key="12">
    <source>
        <dbReference type="ARBA" id="ARBA00023136"/>
    </source>
</evidence>
<evidence type="ECO:0000256" key="7">
    <source>
        <dbReference type="ARBA" id="ARBA00022723"/>
    </source>
</evidence>
<dbReference type="HOGENOM" id="CLU_001570_2_3_1"/>
<evidence type="ECO:0000313" key="17">
    <source>
        <dbReference type="Proteomes" id="UP000053424"/>
    </source>
</evidence>
<dbReference type="GO" id="GO:0016705">
    <property type="term" value="F:oxidoreductase activity, acting on paired donors, with incorporation or reduction of molecular oxygen"/>
    <property type="evidence" value="ECO:0007669"/>
    <property type="project" value="InterPro"/>
</dbReference>
<evidence type="ECO:0000256" key="2">
    <source>
        <dbReference type="ARBA" id="ARBA00004167"/>
    </source>
</evidence>
<reference evidence="17" key="2">
    <citation type="submission" date="2015-01" db="EMBL/GenBank/DDBJ databases">
        <title>Evolutionary Origins and Diversification of the Mycorrhizal Mutualists.</title>
        <authorList>
            <consortium name="DOE Joint Genome Institute"/>
            <consortium name="Mycorrhizal Genomics Consortium"/>
            <person name="Kohler A."/>
            <person name="Kuo A."/>
            <person name="Nagy L.G."/>
            <person name="Floudas D."/>
            <person name="Copeland A."/>
            <person name="Barry K.W."/>
            <person name="Cichocki N."/>
            <person name="Veneault-Fourrey C."/>
            <person name="LaButti K."/>
            <person name="Lindquist E.A."/>
            <person name="Lipzen A."/>
            <person name="Lundell T."/>
            <person name="Morin E."/>
            <person name="Murat C."/>
            <person name="Riley R."/>
            <person name="Ohm R."/>
            <person name="Sun H."/>
            <person name="Tunlid A."/>
            <person name="Henrissat B."/>
            <person name="Grigoriev I.V."/>
            <person name="Hibbett D.S."/>
            <person name="Martin F."/>
        </authorList>
    </citation>
    <scope>NUCLEOTIDE SEQUENCE [LARGE SCALE GENOMIC DNA]</scope>
    <source>
        <strain evidence="17">h7</strain>
    </source>
</reference>
<dbReference type="STRING" id="686832.A0A0C2XDU1"/>
<dbReference type="PANTHER" id="PTHR46300:SF2">
    <property type="entry name" value="CYTOCHROME P450 MONOOXYGENASE ALNH-RELATED"/>
    <property type="match status" value="1"/>
</dbReference>
<comment type="subcellular location">
    <subcellularLocation>
        <location evidence="2">Membrane</location>
        <topology evidence="2">Single-pass membrane protein</topology>
    </subcellularLocation>
</comment>
<keyword evidence="5 14" id="KW-0349">Heme</keyword>
<evidence type="ECO:0000256" key="10">
    <source>
        <dbReference type="ARBA" id="ARBA00023004"/>
    </source>
</evidence>
<protein>
    <recommendedName>
        <fullName evidence="18">Cytochrome P450</fullName>
    </recommendedName>
</protein>
<dbReference type="InterPro" id="IPR017972">
    <property type="entry name" value="Cyt_P450_CS"/>
</dbReference>
<dbReference type="Proteomes" id="UP000053424">
    <property type="component" value="Unassembled WGS sequence"/>
</dbReference>
<keyword evidence="11 15" id="KW-0503">Monooxygenase</keyword>
<dbReference type="Pfam" id="PF00067">
    <property type="entry name" value="p450"/>
    <property type="match status" value="1"/>
</dbReference>
<reference evidence="16 17" key="1">
    <citation type="submission" date="2014-04" db="EMBL/GenBank/DDBJ databases">
        <authorList>
            <consortium name="DOE Joint Genome Institute"/>
            <person name="Kuo A."/>
            <person name="Gay G."/>
            <person name="Dore J."/>
            <person name="Kohler A."/>
            <person name="Nagy L.G."/>
            <person name="Floudas D."/>
            <person name="Copeland A."/>
            <person name="Barry K.W."/>
            <person name="Cichocki N."/>
            <person name="Veneault-Fourrey C."/>
            <person name="LaButti K."/>
            <person name="Lindquist E.A."/>
            <person name="Lipzen A."/>
            <person name="Lundell T."/>
            <person name="Morin E."/>
            <person name="Murat C."/>
            <person name="Sun H."/>
            <person name="Tunlid A."/>
            <person name="Henrissat B."/>
            <person name="Grigoriev I.V."/>
            <person name="Hibbett D.S."/>
            <person name="Martin F."/>
            <person name="Nordberg H.P."/>
            <person name="Cantor M.N."/>
            <person name="Hua S.X."/>
        </authorList>
    </citation>
    <scope>NUCLEOTIDE SEQUENCE [LARGE SCALE GENOMIC DNA]</scope>
    <source>
        <strain evidence="17">h7</strain>
    </source>
</reference>
<evidence type="ECO:0000256" key="8">
    <source>
        <dbReference type="ARBA" id="ARBA00022989"/>
    </source>
</evidence>
<dbReference type="PRINTS" id="PR00385">
    <property type="entry name" value="P450"/>
</dbReference>
<dbReference type="SUPFAM" id="SSF48264">
    <property type="entry name" value="Cytochrome P450"/>
    <property type="match status" value="1"/>
</dbReference>
<keyword evidence="6" id="KW-0812">Transmembrane</keyword>
<keyword evidence="10 14" id="KW-0408">Iron</keyword>
<evidence type="ECO:0008006" key="18">
    <source>
        <dbReference type="Google" id="ProtNLM"/>
    </source>
</evidence>
<keyword evidence="13" id="KW-0325">Glycoprotein</keyword>
<dbReference type="AlphaFoldDB" id="A0A0C2XDU1"/>
<dbReference type="PRINTS" id="PR00463">
    <property type="entry name" value="EP450I"/>
</dbReference>
<dbReference type="InterPro" id="IPR036396">
    <property type="entry name" value="Cyt_P450_sf"/>
</dbReference>
<dbReference type="GO" id="GO:0016020">
    <property type="term" value="C:membrane"/>
    <property type="evidence" value="ECO:0007669"/>
    <property type="project" value="UniProtKB-SubCell"/>
</dbReference>
<keyword evidence="8" id="KW-1133">Transmembrane helix</keyword>
<evidence type="ECO:0000256" key="5">
    <source>
        <dbReference type="ARBA" id="ARBA00022617"/>
    </source>
</evidence>
<dbReference type="EMBL" id="KN831809">
    <property type="protein sequence ID" value="KIM36078.1"/>
    <property type="molecule type" value="Genomic_DNA"/>
</dbReference>
<keyword evidence="7 14" id="KW-0479">Metal-binding</keyword>
<keyword evidence="9 15" id="KW-0560">Oxidoreductase</keyword>
<sequence length="523" mass="58735">MDLLASTLTALRPLSLLSINQSLLALVTAYFLTKFLLSNNVKGPLPPGPRGLPVLGNIFQIPKFQWLKYTEWMEVYGPIFSLNFAGSRVIVVNTHEVATDLMERRSNIYSSRPRLIMGSEILTGGVVIGFIAYGELWRKLRKAGHEGLNMRAADKYKPLQEIEAAAVVVDIIKEPDHWNDHLKRTAASATLSAVYGWPAIESKDDPLVNRINDIMHRVMQAVLPGAYLVEIFPAMKSLPTWMAPWKKWGLEWYKKDTEMFQGFYDGVSKAMFDGDYKPCFTSSLIERQEAHQLSNHEAAWLAGSMFGAGSDTTSAVLSVFILAMVLYPEVMRKAQREIDTVVGSGRLPTFADSPNLPYVRAIVMEVLRWRPVTPLAVPRRTTEDDWYKGHFIPKGAIIIANIWDPNVYPDYDEFRPERFLDDEGNHVTPQHTRGQGHVTFGFGRRACLGMNVANNALFITMASILWAVNIEPARGTDGKPILPSRTDFVDEAIVVRPVPFKCRISPRSSDITSILQIAKKKLS</sequence>
<gene>
    <name evidence="16" type="ORF">M413DRAFT_449400</name>
</gene>
<evidence type="ECO:0000256" key="11">
    <source>
        <dbReference type="ARBA" id="ARBA00023033"/>
    </source>
</evidence>
<evidence type="ECO:0000256" key="15">
    <source>
        <dbReference type="RuleBase" id="RU000461"/>
    </source>
</evidence>
<keyword evidence="17" id="KW-1185">Reference proteome</keyword>